<accession>A0A7U2F7V5</accession>
<reference evidence="2" key="1">
    <citation type="journal article" date="2021" name="BMC Genomics">
        <title>Chromosome-level genome assembly and manually-curated proteome of model necrotroph Parastagonospora nodorum Sn15 reveals a genome-wide trove of candidate effector homologs, and redundancy of virulence-related functions within an accessory chromosome.</title>
        <authorList>
            <person name="Bertazzoni S."/>
            <person name="Jones D.A.B."/>
            <person name="Phan H.T."/>
            <person name="Tan K.-C."/>
            <person name="Hane J.K."/>
        </authorList>
    </citation>
    <scope>NUCLEOTIDE SEQUENCE [LARGE SCALE GENOMIC DNA]</scope>
    <source>
        <strain evidence="2">SN15 / ATCC MYA-4574 / FGSC 10173)</strain>
    </source>
</reference>
<gene>
    <name evidence="1" type="ORF">JI435_437770</name>
</gene>
<dbReference type="Proteomes" id="UP000663193">
    <property type="component" value="Chromosome 10"/>
</dbReference>
<proteinExistence type="predicted"/>
<evidence type="ECO:0000313" key="2">
    <source>
        <dbReference type="Proteomes" id="UP000663193"/>
    </source>
</evidence>
<evidence type="ECO:0000313" key="1">
    <source>
        <dbReference type="EMBL" id="QRC99982.1"/>
    </source>
</evidence>
<keyword evidence="2" id="KW-1185">Reference proteome</keyword>
<dbReference type="VEuPathDB" id="FungiDB:JI435_437770"/>
<organism evidence="1 2">
    <name type="scientific">Phaeosphaeria nodorum (strain SN15 / ATCC MYA-4574 / FGSC 10173)</name>
    <name type="common">Glume blotch fungus</name>
    <name type="synonym">Parastagonospora nodorum</name>
    <dbReference type="NCBI Taxonomy" id="321614"/>
    <lineage>
        <taxon>Eukaryota</taxon>
        <taxon>Fungi</taxon>
        <taxon>Dikarya</taxon>
        <taxon>Ascomycota</taxon>
        <taxon>Pezizomycotina</taxon>
        <taxon>Dothideomycetes</taxon>
        <taxon>Pleosporomycetidae</taxon>
        <taxon>Pleosporales</taxon>
        <taxon>Pleosporineae</taxon>
        <taxon>Phaeosphaeriaceae</taxon>
        <taxon>Parastagonospora</taxon>
    </lineage>
</organism>
<protein>
    <submittedName>
        <fullName evidence="1">Uncharacterized protein</fullName>
    </submittedName>
</protein>
<dbReference type="EMBL" id="CP069032">
    <property type="protein sequence ID" value="QRC99982.1"/>
    <property type="molecule type" value="Genomic_DNA"/>
</dbReference>
<dbReference type="AlphaFoldDB" id="A0A7U2F7V5"/>
<sequence>MAAVFLRIHQQSNFGSYILIRRQTSRNTIDPQLRWKETGLQQQTGYAMPVWISFVVDNLFTSMKSTPDISSTEEICTLYATTSSRETNRCTTLTSSLTIISASNSHAMILGDSK</sequence>
<name>A0A7U2F7V5_PHANO</name>